<dbReference type="Pfam" id="PF01928">
    <property type="entry name" value="CYTH"/>
    <property type="match status" value="1"/>
</dbReference>
<dbReference type="InterPro" id="IPR033469">
    <property type="entry name" value="CYTH-like_dom_sf"/>
</dbReference>
<dbReference type="PIRSF" id="PIRSF016487">
    <property type="entry name" value="CYTH_UCP016487"/>
    <property type="match status" value="1"/>
</dbReference>
<dbReference type="Proteomes" id="UP000712080">
    <property type="component" value="Unassembled WGS sequence"/>
</dbReference>
<sequence length="156" mass="18056">MLEIERKFLVSSTAFKYSATSRHHIAQGYLNSNPDRTVRIRIMGEIGFITIKGKSNDSGTTRFEWETEISLLEARQLLKLCEDGTIEKMRYHVPVGKHLFEIDEFIGENDGLVLAELELKDEAEVYESPDWLGLEVTGDIRYYNSHLSKNPFKKWL</sequence>
<feature type="active site" description="Proton acceptor" evidence="1">
    <location>
        <position position="29"/>
    </location>
</feature>
<dbReference type="CDD" id="cd07891">
    <property type="entry name" value="CYTH-like_CthTTM-like_1"/>
    <property type="match status" value="1"/>
</dbReference>
<name>A0A972JF65_9FLAO</name>
<feature type="domain" description="CYTH" evidence="2">
    <location>
        <begin position="1"/>
        <end position="149"/>
    </location>
</feature>
<comment type="caution">
    <text evidence="3">The sequence shown here is derived from an EMBL/GenBank/DDBJ whole genome shotgun (WGS) entry which is preliminary data.</text>
</comment>
<keyword evidence="4" id="KW-1185">Reference proteome</keyword>
<dbReference type="EMBL" id="JAAMPU010000102">
    <property type="protein sequence ID" value="NMH27629.1"/>
    <property type="molecule type" value="Genomic_DNA"/>
</dbReference>
<dbReference type="PANTHER" id="PTHR40114">
    <property type="entry name" value="SLR0698 PROTEIN"/>
    <property type="match status" value="1"/>
</dbReference>
<dbReference type="SUPFAM" id="SSF55154">
    <property type="entry name" value="CYTH-like phosphatases"/>
    <property type="match status" value="1"/>
</dbReference>
<protein>
    <submittedName>
        <fullName evidence="3">CYTH domain-containing protein</fullName>
    </submittedName>
</protein>
<proteinExistence type="predicted"/>
<evidence type="ECO:0000313" key="3">
    <source>
        <dbReference type="EMBL" id="NMH27629.1"/>
    </source>
</evidence>
<dbReference type="SMART" id="SM01118">
    <property type="entry name" value="CYTH"/>
    <property type="match status" value="1"/>
</dbReference>
<dbReference type="RefSeq" id="WP_169526635.1">
    <property type="nucleotide sequence ID" value="NZ_JAAMPU010000102.1"/>
</dbReference>
<reference evidence="3" key="1">
    <citation type="submission" date="2020-02" db="EMBL/GenBank/DDBJ databases">
        <title>Flavobacterium sp. genome.</title>
        <authorList>
            <person name="Jung H.S."/>
            <person name="Baek J.H."/>
            <person name="Jeon C.O."/>
        </authorList>
    </citation>
    <scope>NUCLEOTIDE SEQUENCE</scope>
    <source>
        <strain evidence="3">SE-s28</strain>
    </source>
</reference>
<dbReference type="Gene3D" id="2.40.320.10">
    <property type="entry name" value="Hypothetical Protein Pfu-838710-001"/>
    <property type="match status" value="1"/>
</dbReference>
<accession>A0A972JF65</accession>
<evidence type="ECO:0000256" key="1">
    <source>
        <dbReference type="PIRSR" id="PIRSR016487-1"/>
    </source>
</evidence>
<organism evidence="3 4">
    <name type="scientific">Flavobacterium silvaticum</name>
    <dbReference type="NCBI Taxonomy" id="1852020"/>
    <lineage>
        <taxon>Bacteria</taxon>
        <taxon>Pseudomonadati</taxon>
        <taxon>Bacteroidota</taxon>
        <taxon>Flavobacteriia</taxon>
        <taxon>Flavobacteriales</taxon>
        <taxon>Flavobacteriaceae</taxon>
        <taxon>Flavobacterium</taxon>
    </lineage>
</organism>
<gene>
    <name evidence="3" type="ORF">G6047_06265</name>
</gene>
<dbReference type="InterPro" id="IPR012042">
    <property type="entry name" value="NeuTTM/CthTTM-like"/>
</dbReference>
<dbReference type="AlphaFoldDB" id="A0A972JF65"/>
<dbReference type="PROSITE" id="PS51707">
    <property type="entry name" value="CYTH"/>
    <property type="match status" value="1"/>
</dbReference>
<evidence type="ECO:0000313" key="4">
    <source>
        <dbReference type="Proteomes" id="UP000712080"/>
    </source>
</evidence>
<evidence type="ECO:0000259" key="2">
    <source>
        <dbReference type="PROSITE" id="PS51707"/>
    </source>
</evidence>
<dbReference type="PANTHER" id="PTHR40114:SF1">
    <property type="entry name" value="SLR0698 PROTEIN"/>
    <property type="match status" value="1"/>
</dbReference>
<dbReference type="InterPro" id="IPR023577">
    <property type="entry name" value="CYTH_domain"/>
</dbReference>